<accession>A0ABM3GEY6</accession>
<proteinExistence type="predicted"/>
<evidence type="ECO:0000313" key="2">
    <source>
        <dbReference type="RefSeq" id="XP_046598849.1"/>
    </source>
</evidence>
<dbReference type="Proteomes" id="UP000829291">
    <property type="component" value="Chromosome 6"/>
</dbReference>
<dbReference type="RefSeq" id="XP_046598849.1">
    <property type="nucleotide sequence ID" value="XM_046742893.1"/>
</dbReference>
<reference evidence="2" key="1">
    <citation type="submission" date="2025-08" db="UniProtKB">
        <authorList>
            <consortium name="RefSeq"/>
        </authorList>
    </citation>
    <scope>IDENTIFICATION</scope>
    <source>
        <tissue evidence="2">Thorax and Abdomen</tissue>
    </source>
</reference>
<name>A0ABM3GEY6_NEOLC</name>
<organism evidence="1 2">
    <name type="scientific">Neodiprion lecontei</name>
    <name type="common">Redheaded pine sawfly</name>
    <dbReference type="NCBI Taxonomy" id="441921"/>
    <lineage>
        <taxon>Eukaryota</taxon>
        <taxon>Metazoa</taxon>
        <taxon>Ecdysozoa</taxon>
        <taxon>Arthropoda</taxon>
        <taxon>Hexapoda</taxon>
        <taxon>Insecta</taxon>
        <taxon>Pterygota</taxon>
        <taxon>Neoptera</taxon>
        <taxon>Endopterygota</taxon>
        <taxon>Hymenoptera</taxon>
        <taxon>Tenthredinoidea</taxon>
        <taxon>Diprionidae</taxon>
        <taxon>Diprioninae</taxon>
        <taxon>Neodiprion</taxon>
    </lineage>
</organism>
<sequence length="101" mass="11609">MFHENGKTSIKRGNKIIATGQQLADAFTKPLPSVQFLKIWKRMSLEELFESAREVLLGNSHLDPGVRRKKQLSILKESTGRRPTNRYIIPRSDHLIIVNEN</sequence>
<keyword evidence="1" id="KW-1185">Reference proteome</keyword>
<gene>
    <name evidence="2" type="primary">LOC124295001</name>
</gene>
<dbReference type="GeneID" id="124295001"/>
<evidence type="ECO:0000313" key="1">
    <source>
        <dbReference type="Proteomes" id="UP000829291"/>
    </source>
</evidence>
<protein>
    <submittedName>
        <fullName evidence="2">Uncharacterized protein LOC124295001</fullName>
    </submittedName>
</protein>